<dbReference type="InterPro" id="IPR036390">
    <property type="entry name" value="WH_DNA-bd_sf"/>
</dbReference>
<dbReference type="PANTHER" id="PTHR12806">
    <property type="entry name" value="EAP30 SUBUNIT OF ELL COMPLEX"/>
    <property type="match status" value="1"/>
</dbReference>
<dbReference type="Gene3D" id="1.10.10.10">
    <property type="entry name" value="Winged helix-like DNA-binding domain superfamily/Winged helix DNA-binding domain"/>
    <property type="match status" value="2"/>
</dbReference>
<comment type="similarity">
    <text evidence="1">Belongs to the SNF8 family.</text>
</comment>
<reference evidence="2" key="1">
    <citation type="submission" date="2021-01" db="EMBL/GenBank/DDBJ databases">
        <authorList>
            <person name="Corre E."/>
            <person name="Pelletier E."/>
            <person name="Niang G."/>
            <person name="Scheremetjew M."/>
            <person name="Finn R."/>
            <person name="Kale V."/>
            <person name="Holt S."/>
            <person name="Cochrane G."/>
            <person name="Meng A."/>
            <person name="Brown T."/>
            <person name="Cohen L."/>
        </authorList>
    </citation>
    <scope>NUCLEOTIDE SEQUENCE</scope>
    <source>
        <strain evidence="2">SAG 63-3</strain>
    </source>
</reference>
<gene>
    <name evidence="2" type="ORF">PPAR00522_LOCUS16132</name>
</gene>
<dbReference type="SUPFAM" id="SSF46785">
    <property type="entry name" value="Winged helix' DNA-binding domain"/>
    <property type="match status" value="2"/>
</dbReference>
<evidence type="ECO:0008006" key="3">
    <source>
        <dbReference type="Google" id="ProtNLM"/>
    </source>
</evidence>
<organism evidence="2">
    <name type="scientific">Polytomella parva</name>
    <dbReference type="NCBI Taxonomy" id="51329"/>
    <lineage>
        <taxon>Eukaryota</taxon>
        <taxon>Viridiplantae</taxon>
        <taxon>Chlorophyta</taxon>
        <taxon>core chlorophytes</taxon>
        <taxon>Chlorophyceae</taxon>
        <taxon>CS clade</taxon>
        <taxon>Chlamydomonadales</taxon>
        <taxon>Chlamydomonadaceae</taxon>
        <taxon>Polytomella</taxon>
    </lineage>
</organism>
<name>A0A7S0VG45_9CHLO</name>
<proteinExistence type="inferred from homology"/>
<evidence type="ECO:0000256" key="1">
    <source>
        <dbReference type="ARBA" id="ARBA00009834"/>
    </source>
</evidence>
<dbReference type="InterPro" id="IPR036388">
    <property type="entry name" value="WH-like_DNA-bd_sf"/>
</dbReference>
<dbReference type="GO" id="GO:0000814">
    <property type="term" value="C:ESCRT II complex"/>
    <property type="evidence" value="ECO:0007669"/>
    <property type="project" value="InterPro"/>
</dbReference>
<evidence type="ECO:0000313" key="2">
    <source>
        <dbReference type="EMBL" id="CAD8782597.1"/>
    </source>
</evidence>
<protein>
    <recommendedName>
        <fullName evidence="3">Vacuolar protein sorting-associated protein</fullName>
    </recommendedName>
</protein>
<accession>A0A7S0VG45</accession>
<dbReference type="AlphaFoldDB" id="A0A7S0VG45"/>
<dbReference type="Pfam" id="PF04157">
    <property type="entry name" value="EAP30"/>
    <property type="match status" value="1"/>
</dbReference>
<sequence>MRRGAGIAGLQNAAKAKEQYKKAGEDIKTTNFEAMKEQMAVFKRNLEQFALKYKKDIRQDPLFRAQFHQMCMSIGVDPLASNKGVWTSLLGFGDFYYELGVQVVEACLASKQFNGGMMEVSALRRAVNARRGSQVDPVSEDDIIRAAQSLRVLGEGFRIVTVGKRQFALCVPGELNTDTSRIIDMAQERGFTGVKEVMLNLGWSREYSLDTLQYLLKQGLAMVDSGDPIAGEDLYWFPCVAAPGTFII</sequence>
<dbReference type="FunFam" id="1.10.10.10:FF:000085">
    <property type="entry name" value="Vacuolar-sorting protein SNF8"/>
    <property type="match status" value="1"/>
</dbReference>
<dbReference type="GO" id="GO:0043328">
    <property type="term" value="P:protein transport to vacuole involved in ubiquitin-dependent protein catabolic process via the multivesicular body sorting pathway"/>
    <property type="evidence" value="ECO:0007669"/>
    <property type="project" value="TreeGrafter"/>
</dbReference>
<dbReference type="InterPro" id="IPR040608">
    <property type="entry name" value="Snf8/Vps36"/>
</dbReference>
<dbReference type="PANTHER" id="PTHR12806:SF0">
    <property type="entry name" value="VACUOLAR-SORTING PROTEIN SNF8"/>
    <property type="match status" value="1"/>
</dbReference>
<dbReference type="EMBL" id="HBFM01024875">
    <property type="protein sequence ID" value="CAD8782597.1"/>
    <property type="molecule type" value="Transcribed_RNA"/>
</dbReference>
<dbReference type="Gene3D" id="6.10.140.180">
    <property type="match status" value="1"/>
</dbReference>
<dbReference type="InterPro" id="IPR016689">
    <property type="entry name" value="ESCRT-2_cplx_Snf8"/>
</dbReference>